<dbReference type="GO" id="GO:0016705">
    <property type="term" value="F:oxidoreductase activity, acting on paired donors, with incorporation or reduction of molecular oxygen"/>
    <property type="evidence" value="ECO:0007669"/>
    <property type="project" value="InterPro"/>
</dbReference>
<dbReference type="KEGG" id="nvr:FEJ81_22715"/>
<keyword evidence="1 3" id="KW-0560">Oxidoreductase</keyword>
<evidence type="ECO:0000313" key="4">
    <source>
        <dbReference type="Proteomes" id="UP000302218"/>
    </source>
</evidence>
<protein>
    <submittedName>
        <fullName evidence="3">TIGR03557 family F420-dependent LLM class oxidoreductase</fullName>
        <ecNumber evidence="3">1.-.-.-</ecNumber>
    </submittedName>
</protein>
<dbReference type="GeneID" id="40268149"/>
<dbReference type="InterPro" id="IPR050564">
    <property type="entry name" value="F420-G6PD/mer"/>
</dbReference>
<accession>A0A4P8WPD7</accession>
<dbReference type="InterPro" id="IPR011251">
    <property type="entry name" value="Luciferase-like_dom"/>
</dbReference>
<dbReference type="InterPro" id="IPR019945">
    <property type="entry name" value="F420_G6P_DH-rel"/>
</dbReference>
<evidence type="ECO:0000256" key="1">
    <source>
        <dbReference type="ARBA" id="ARBA00023002"/>
    </source>
</evidence>
<dbReference type="Gene3D" id="3.20.20.30">
    <property type="entry name" value="Luciferase-like domain"/>
    <property type="match status" value="1"/>
</dbReference>
<dbReference type="NCBIfam" id="TIGR03557">
    <property type="entry name" value="F420_G6P_family"/>
    <property type="match status" value="1"/>
</dbReference>
<dbReference type="Proteomes" id="UP000302218">
    <property type="component" value="Plasmid pNVE414"/>
</dbReference>
<gene>
    <name evidence="3" type="ORF">FEJ81_22715</name>
</gene>
<keyword evidence="3" id="KW-0614">Plasmid</keyword>
<evidence type="ECO:0000259" key="2">
    <source>
        <dbReference type="Pfam" id="PF00296"/>
    </source>
</evidence>
<dbReference type="PANTHER" id="PTHR43244">
    <property type="match status" value="1"/>
</dbReference>
<dbReference type="RefSeq" id="WP_138247459.1">
    <property type="nucleotide sequence ID" value="NZ_CP040332.1"/>
</dbReference>
<dbReference type="InterPro" id="IPR036661">
    <property type="entry name" value="Luciferase-like_sf"/>
</dbReference>
<proteinExistence type="predicted"/>
<dbReference type="AlphaFoldDB" id="A0A4P8WPD7"/>
<organism evidence="3 4">
    <name type="scientific">Natrinema versiforme</name>
    <dbReference type="NCBI Taxonomy" id="88724"/>
    <lineage>
        <taxon>Archaea</taxon>
        <taxon>Methanobacteriati</taxon>
        <taxon>Methanobacteriota</taxon>
        <taxon>Stenosarchaea group</taxon>
        <taxon>Halobacteria</taxon>
        <taxon>Halobacteriales</taxon>
        <taxon>Natrialbaceae</taxon>
        <taxon>Natrinema</taxon>
    </lineage>
</organism>
<sequence length="318" mass="34852">MTEIGFTLSSEEHHPNDLVEYATRAEAIGFDFLSISDHFHPWISAQGDAPFVWSTLGGVAAATDEIDVGVGVSAPIVRIHPAIYAQAAATTAAMFDDRQFFAGVGTGELLNEHVLGDRWPEHEVRLEMLEEAVEVIDELWTGQQVSHRGEHYTVENAKLFTLPEERPPICVSAYGERAAKAAADFGDGFWSVGPQDVVETWEQHGGEGPRFCQLQACVADSEDEAVSTAHEQWPIAGLKGELNSVLPTPKHFEQATQMVSEEDIAESSIMTGPDAQQHIDAIQGAIDTGYDHVYVMQIGDDQDALLEMYREEVLPSFS</sequence>
<dbReference type="EMBL" id="CP040332">
    <property type="protein sequence ID" value="QCS45072.1"/>
    <property type="molecule type" value="Genomic_DNA"/>
</dbReference>
<dbReference type="OrthoDB" id="7684at2157"/>
<evidence type="ECO:0000313" key="3">
    <source>
        <dbReference type="EMBL" id="QCS45072.1"/>
    </source>
</evidence>
<feature type="domain" description="Luciferase-like" evidence="2">
    <location>
        <begin position="7"/>
        <end position="292"/>
    </location>
</feature>
<dbReference type="Pfam" id="PF00296">
    <property type="entry name" value="Bac_luciferase"/>
    <property type="match status" value="1"/>
</dbReference>
<name>A0A4P8WPD7_9EURY</name>
<dbReference type="PANTHER" id="PTHR43244:SF1">
    <property type="entry name" value="5,10-METHYLENETETRAHYDROMETHANOPTERIN REDUCTASE"/>
    <property type="match status" value="1"/>
</dbReference>
<reference evidence="4" key="1">
    <citation type="submission" date="2019-05" db="EMBL/GenBank/DDBJ databases">
        <title>Genome sequence and methylation pattern of the halophilic Archaeon Natrinema versiforme BOL5-4.</title>
        <authorList>
            <person name="DasSarma P."/>
            <person name="Anton B.P."/>
            <person name="DasSarma S.L."/>
            <person name="Martinez F.L."/>
            <person name="Guzman D."/>
            <person name="Roberts R.J."/>
            <person name="DasSarma S."/>
        </authorList>
    </citation>
    <scope>NUCLEOTIDE SEQUENCE [LARGE SCALE GENOMIC DNA]</scope>
    <source>
        <strain evidence="4">BOL5-4</strain>
        <plasmid evidence="4">pnve414</plasmid>
    </source>
</reference>
<dbReference type="EC" id="1.-.-.-" evidence="3"/>
<dbReference type="CDD" id="cd01097">
    <property type="entry name" value="Tetrahydromethanopterin_reductase"/>
    <property type="match status" value="1"/>
</dbReference>
<geneLocation type="plasmid" evidence="4">
    <name>pnve414</name>
</geneLocation>
<dbReference type="SUPFAM" id="SSF51679">
    <property type="entry name" value="Bacterial luciferase-like"/>
    <property type="match status" value="1"/>
</dbReference>